<comment type="subcellular location">
    <subcellularLocation>
        <location evidence="1">Membrane</location>
        <topology evidence="1">Multi-pass membrane protein</topology>
    </subcellularLocation>
</comment>
<feature type="transmembrane region" description="Helical" evidence="5">
    <location>
        <begin position="145"/>
        <end position="165"/>
    </location>
</feature>
<gene>
    <name evidence="6" type="ORF">SAMN04488528_100366</name>
</gene>
<feature type="transmembrane region" description="Helical" evidence="5">
    <location>
        <begin position="87"/>
        <end position="108"/>
    </location>
</feature>
<evidence type="ECO:0000256" key="2">
    <source>
        <dbReference type="ARBA" id="ARBA00022692"/>
    </source>
</evidence>
<dbReference type="AlphaFoldDB" id="A0A1I0VVT6"/>
<feature type="transmembrane region" description="Helical" evidence="5">
    <location>
        <begin position="171"/>
        <end position="192"/>
    </location>
</feature>
<evidence type="ECO:0000256" key="1">
    <source>
        <dbReference type="ARBA" id="ARBA00004141"/>
    </source>
</evidence>
<protein>
    <submittedName>
        <fullName evidence="6">Membrane protein involved in the export of O-antigen and teichoic acid</fullName>
    </submittedName>
</protein>
<feature type="transmembrane region" description="Helical" evidence="5">
    <location>
        <begin position="323"/>
        <end position="345"/>
    </location>
</feature>
<keyword evidence="7" id="KW-1185">Reference proteome</keyword>
<proteinExistence type="predicted"/>
<accession>A0A1I0VVT6</accession>
<keyword evidence="2 5" id="KW-0812">Transmembrane</keyword>
<name>A0A1I0VVT6_9CLOT</name>
<feature type="transmembrane region" description="Helical" evidence="5">
    <location>
        <begin position="114"/>
        <end position="133"/>
    </location>
</feature>
<feature type="transmembrane region" description="Helical" evidence="5">
    <location>
        <begin position="357"/>
        <end position="376"/>
    </location>
</feature>
<dbReference type="RefSeq" id="WP_090038592.1">
    <property type="nucleotide sequence ID" value="NZ_FOKI01000003.1"/>
</dbReference>
<evidence type="ECO:0000313" key="7">
    <source>
        <dbReference type="Proteomes" id="UP000198619"/>
    </source>
</evidence>
<dbReference type="InterPro" id="IPR002797">
    <property type="entry name" value="Polysacc_synth"/>
</dbReference>
<dbReference type="PANTHER" id="PTHR43424:SF1">
    <property type="entry name" value="LOCUS PUTATIVE PROTEIN 1-RELATED"/>
    <property type="match status" value="1"/>
</dbReference>
<dbReference type="GO" id="GO:0016020">
    <property type="term" value="C:membrane"/>
    <property type="evidence" value="ECO:0007669"/>
    <property type="project" value="UniProtKB-SubCell"/>
</dbReference>
<feature type="transmembrane region" description="Helical" evidence="5">
    <location>
        <begin position="44"/>
        <end position="66"/>
    </location>
</feature>
<feature type="transmembrane region" description="Helical" evidence="5">
    <location>
        <begin position="12"/>
        <end position="32"/>
    </location>
</feature>
<sequence>MPKEKSLVKNVMYKSLLSLFNIVVPIIIGSYATKIIGKDGMGEVFYADTIYQYFLIFGAFGIYNYGLREISRIRDNKEKLKQLFSSLFILGVASNIIVLLAYAGFIFFNYKGTSSFSIFAIYLFSIFSNLFYVEWANEALEKYDFITIKTIIVKLIYIVALLTLVKTPEDYLIYAGLISVALFLNNIISFVFIVKDIGFTLKCLTFRRHVKYLIMALIMANGNVLYTQLDKLFLGSNLGKDTVAFYTTPQNVVYMINAFIMSVVYVTIPRLSNILAANDEKAYLKLLNKVAKSLSLFLFPAAMGLTVLAREIILLYAKPEFLPAVPVLQIFTIYMITLAFESILSNQVMYVKKREKVLICFIICCGLFNLIAKIGLTKAGLLTPVTAVMTTVMANIILISLEFFYSTRVLKVDIPIFKLDKFKYLFISLLFIPITYGVKMIFASTVMITLVTMILCGSVYFGILLVTKDEVVIAILNKFLKRA</sequence>
<feature type="transmembrane region" description="Helical" evidence="5">
    <location>
        <begin position="252"/>
        <end position="272"/>
    </location>
</feature>
<dbReference type="Proteomes" id="UP000198619">
    <property type="component" value="Unassembled WGS sequence"/>
</dbReference>
<feature type="transmembrane region" description="Helical" evidence="5">
    <location>
        <begin position="424"/>
        <end position="442"/>
    </location>
</feature>
<reference evidence="6 7" key="1">
    <citation type="submission" date="2016-10" db="EMBL/GenBank/DDBJ databases">
        <authorList>
            <person name="de Groot N.N."/>
        </authorList>
    </citation>
    <scope>NUCLEOTIDE SEQUENCE [LARGE SCALE GENOMIC DNA]</scope>
    <source>
        <strain evidence="6 7">DSM 12271</strain>
    </source>
</reference>
<organism evidence="6 7">
    <name type="scientific">Clostridium frigidicarnis</name>
    <dbReference type="NCBI Taxonomy" id="84698"/>
    <lineage>
        <taxon>Bacteria</taxon>
        <taxon>Bacillati</taxon>
        <taxon>Bacillota</taxon>
        <taxon>Clostridia</taxon>
        <taxon>Eubacteriales</taxon>
        <taxon>Clostridiaceae</taxon>
        <taxon>Clostridium</taxon>
    </lineage>
</organism>
<evidence type="ECO:0000256" key="5">
    <source>
        <dbReference type="SAM" id="Phobius"/>
    </source>
</evidence>
<dbReference type="STRING" id="84698.SAMN04488528_100366"/>
<feature type="transmembrane region" description="Helical" evidence="5">
    <location>
        <begin position="293"/>
        <end position="317"/>
    </location>
</feature>
<keyword evidence="3 5" id="KW-1133">Transmembrane helix</keyword>
<dbReference type="Pfam" id="PF01943">
    <property type="entry name" value="Polysacc_synt"/>
    <property type="match status" value="1"/>
</dbReference>
<feature type="transmembrane region" description="Helical" evidence="5">
    <location>
        <begin position="212"/>
        <end position="229"/>
    </location>
</feature>
<dbReference type="PANTHER" id="PTHR43424">
    <property type="entry name" value="LOCUS PUTATIVE PROTEIN 1-RELATED"/>
    <property type="match status" value="1"/>
</dbReference>
<feature type="transmembrane region" description="Helical" evidence="5">
    <location>
        <begin position="382"/>
        <end position="404"/>
    </location>
</feature>
<keyword evidence="4 5" id="KW-0472">Membrane</keyword>
<dbReference type="InterPro" id="IPR052556">
    <property type="entry name" value="PolySynth_Transporter"/>
</dbReference>
<dbReference type="EMBL" id="FOKI01000003">
    <property type="protein sequence ID" value="SFA80424.1"/>
    <property type="molecule type" value="Genomic_DNA"/>
</dbReference>
<feature type="transmembrane region" description="Helical" evidence="5">
    <location>
        <begin position="448"/>
        <end position="466"/>
    </location>
</feature>
<evidence type="ECO:0000313" key="6">
    <source>
        <dbReference type="EMBL" id="SFA80424.1"/>
    </source>
</evidence>
<evidence type="ECO:0000256" key="3">
    <source>
        <dbReference type="ARBA" id="ARBA00022989"/>
    </source>
</evidence>
<evidence type="ECO:0000256" key="4">
    <source>
        <dbReference type="ARBA" id="ARBA00023136"/>
    </source>
</evidence>